<evidence type="ECO:0000256" key="1">
    <source>
        <dbReference type="SAM" id="MobiDB-lite"/>
    </source>
</evidence>
<sequence>MASARKSQWKTFQRFTENLGNLVFNEAPKAVRQLQNSQAVLQELQRAVKITANIMAMGLPPPPQEIAAGRPVTSTSFPTAQRARRLVYALTSMAGPARGNRVDVGGLRRRPDPRQGPAGACRRP</sequence>
<evidence type="ECO:0000313" key="3">
    <source>
        <dbReference type="Proteomes" id="UP000188532"/>
    </source>
</evidence>
<gene>
    <name evidence="2" type="ORF">BZL29_1768</name>
</gene>
<dbReference type="STRING" id="1768.B1T50_05265"/>
<organism evidence="2 3">
    <name type="scientific">Mycobacterium kansasii</name>
    <dbReference type="NCBI Taxonomy" id="1768"/>
    <lineage>
        <taxon>Bacteria</taxon>
        <taxon>Bacillati</taxon>
        <taxon>Actinomycetota</taxon>
        <taxon>Actinomycetes</taxon>
        <taxon>Mycobacteriales</taxon>
        <taxon>Mycobacteriaceae</taxon>
        <taxon>Mycobacterium</taxon>
    </lineage>
</organism>
<dbReference type="EMBL" id="MVBN01000002">
    <property type="protein sequence ID" value="OOK80639.1"/>
    <property type="molecule type" value="Genomic_DNA"/>
</dbReference>
<name>A0A1V3XN72_MYCKA</name>
<comment type="caution">
    <text evidence="2">The sequence shown here is derived from an EMBL/GenBank/DDBJ whole genome shotgun (WGS) entry which is preliminary data.</text>
</comment>
<dbReference type="AlphaFoldDB" id="A0A1V3XN72"/>
<reference evidence="2 3" key="1">
    <citation type="submission" date="2017-02" db="EMBL/GenBank/DDBJ databases">
        <title>Complete genome sequences of Mycobacterium kansasii strains isolated from rhesus macaques.</title>
        <authorList>
            <person name="Panda A."/>
            <person name="Nagaraj S."/>
            <person name="Zhao X."/>
            <person name="Tettelin H."/>
            <person name="Detolla L.J."/>
        </authorList>
    </citation>
    <scope>NUCLEOTIDE SEQUENCE [LARGE SCALE GENOMIC DNA]</scope>
    <source>
        <strain evidence="2 3">11-3469</strain>
    </source>
</reference>
<proteinExistence type="predicted"/>
<accession>A0A1V3XN72</accession>
<dbReference type="Proteomes" id="UP000188532">
    <property type="component" value="Unassembled WGS sequence"/>
</dbReference>
<protein>
    <submittedName>
        <fullName evidence="2">Uncharacterized protein</fullName>
    </submittedName>
</protein>
<feature type="region of interest" description="Disordered" evidence="1">
    <location>
        <begin position="96"/>
        <end position="124"/>
    </location>
</feature>
<evidence type="ECO:0000313" key="2">
    <source>
        <dbReference type="EMBL" id="OOK80639.1"/>
    </source>
</evidence>